<protein>
    <submittedName>
        <fullName evidence="1">Uncharacterized protein</fullName>
    </submittedName>
</protein>
<name>A0A9J5ZKX3_SOLCO</name>
<evidence type="ECO:0000313" key="2">
    <source>
        <dbReference type="Proteomes" id="UP000824120"/>
    </source>
</evidence>
<organism evidence="1 2">
    <name type="scientific">Solanum commersonii</name>
    <name type="common">Commerson's wild potato</name>
    <name type="synonym">Commerson's nightshade</name>
    <dbReference type="NCBI Taxonomy" id="4109"/>
    <lineage>
        <taxon>Eukaryota</taxon>
        <taxon>Viridiplantae</taxon>
        <taxon>Streptophyta</taxon>
        <taxon>Embryophyta</taxon>
        <taxon>Tracheophyta</taxon>
        <taxon>Spermatophyta</taxon>
        <taxon>Magnoliopsida</taxon>
        <taxon>eudicotyledons</taxon>
        <taxon>Gunneridae</taxon>
        <taxon>Pentapetalae</taxon>
        <taxon>asterids</taxon>
        <taxon>lamiids</taxon>
        <taxon>Solanales</taxon>
        <taxon>Solanaceae</taxon>
        <taxon>Solanoideae</taxon>
        <taxon>Solaneae</taxon>
        <taxon>Solanum</taxon>
    </lineage>
</organism>
<evidence type="ECO:0000313" key="1">
    <source>
        <dbReference type="EMBL" id="KAG5612780.1"/>
    </source>
</evidence>
<dbReference type="EMBL" id="JACXVP010000004">
    <property type="protein sequence ID" value="KAG5612780.1"/>
    <property type="molecule type" value="Genomic_DNA"/>
</dbReference>
<accession>A0A9J5ZKX3</accession>
<proteinExistence type="predicted"/>
<dbReference type="Proteomes" id="UP000824120">
    <property type="component" value="Chromosome 4"/>
</dbReference>
<sequence>MAVENAGVHGPAPVTCKKMFKRNQLKYMVIQYVKPGLKERTVCLQKLVNLKKKIVARRNMAML</sequence>
<dbReference type="AlphaFoldDB" id="A0A9J5ZKX3"/>
<gene>
    <name evidence="1" type="ORF">H5410_024061</name>
</gene>
<keyword evidence="2" id="KW-1185">Reference proteome</keyword>
<comment type="caution">
    <text evidence="1">The sequence shown here is derived from an EMBL/GenBank/DDBJ whole genome shotgun (WGS) entry which is preliminary data.</text>
</comment>
<reference evidence="1 2" key="1">
    <citation type="submission" date="2020-09" db="EMBL/GenBank/DDBJ databases">
        <title>De no assembly of potato wild relative species, Solanum commersonii.</title>
        <authorList>
            <person name="Cho K."/>
        </authorList>
    </citation>
    <scope>NUCLEOTIDE SEQUENCE [LARGE SCALE GENOMIC DNA]</scope>
    <source>
        <strain evidence="1">LZ3.2</strain>
        <tissue evidence="1">Leaf</tissue>
    </source>
</reference>